<organism evidence="2 3">
    <name type="scientific">Thermomonas hydrothermalis</name>
    <dbReference type="NCBI Taxonomy" id="213588"/>
    <lineage>
        <taxon>Bacteria</taxon>
        <taxon>Pseudomonadati</taxon>
        <taxon>Pseudomonadota</taxon>
        <taxon>Gammaproteobacteria</taxon>
        <taxon>Lysobacterales</taxon>
        <taxon>Lysobacteraceae</taxon>
        <taxon>Thermomonas</taxon>
    </lineage>
</organism>
<sequence length="237" mass="24567">MISEPSLRQRLAHAGLTTWLLAAVCGWALLLWLAALAGMGGRLAEAVPQPPGPLPAPLPPAPDRIGPLGQYAEAAARPLFTEDRRPRAFIASVGSEEDAGSGSRVDFVLTGVVISPQVRLAIVQPANGGEAQRVREGATPDGAPGWRLLSVQPRRAVFDSPSGQVTLDLRVFGAPAPPPGLTKPEEPASATNDGGATGDSAALDELRRRIEARRAQLQETATPSADAPAKPLSGPGK</sequence>
<feature type="compositionally biased region" description="Basic and acidic residues" evidence="1">
    <location>
        <begin position="204"/>
        <end position="216"/>
    </location>
</feature>
<dbReference type="RefSeq" id="WP_143148819.1">
    <property type="nucleotide sequence ID" value="NZ_FQUK01000014.1"/>
</dbReference>
<dbReference type="EMBL" id="FQUK01000014">
    <property type="protein sequence ID" value="SHE77149.1"/>
    <property type="molecule type" value="Genomic_DNA"/>
</dbReference>
<dbReference type="STRING" id="213588.SAMN02745204_01113"/>
<keyword evidence="3" id="KW-1185">Reference proteome</keyword>
<accession>A0A1M4W7G9</accession>
<evidence type="ECO:0000256" key="1">
    <source>
        <dbReference type="SAM" id="MobiDB-lite"/>
    </source>
</evidence>
<reference evidence="3" key="1">
    <citation type="submission" date="2016-11" db="EMBL/GenBank/DDBJ databases">
        <authorList>
            <person name="Varghese N."/>
            <person name="Submissions S."/>
        </authorList>
    </citation>
    <scope>NUCLEOTIDE SEQUENCE [LARGE SCALE GENOMIC DNA]</scope>
    <source>
        <strain evidence="3">DSM 14834</strain>
    </source>
</reference>
<dbReference type="AlphaFoldDB" id="A0A1M4W7G9"/>
<feature type="region of interest" description="Disordered" evidence="1">
    <location>
        <begin position="172"/>
        <end position="237"/>
    </location>
</feature>
<protein>
    <submittedName>
        <fullName evidence="2">General secretion pathway protein N</fullName>
    </submittedName>
</protein>
<evidence type="ECO:0000313" key="3">
    <source>
        <dbReference type="Proteomes" id="UP000242857"/>
    </source>
</evidence>
<gene>
    <name evidence="2" type="ORF">SAMN02745204_01113</name>
</gene>
<name>A0A1M4W7G9_9GAMM</name>
<evidence type="ECO:0000313" key="2">
    <source>
        <dbReference type="EMBL" id="SHE77149.1"/>
    </source>
</evidence>
<dbReference type="Proteomes" id="UP000242857">
    <property type="component" value="Unassembled WGS sequence"/>
</dbReference>
<proteinExistence type="predicted"/>
<dbReference type="OrthoDB" id="6051102at2"/>